<keyword evidence="14" id="KW-1185">Reference proteome</keyword>
<feature type="transmembrane region" description="Helical" evidence="11">
    <location>
        <begin position="159"/>
        <end position="181"/>
    </location>
</feature>
<feature type="transmembrane region" description="Helical" evidence="11">
    <location>
        <begin position="280"/>
        <end position="304"/>
    </location>
</feature>
<evidence type="ECO:0000259" key="12">
    <source>
        <dbReference type="PROSITE" id="PS51384"/>
    </source>
</evidence>
<dbReference type="EMBL" id="JANBPT010000004">
    <property type="protein sequence ID" value="KAJ1930565.1"/>
    <property type="molecule type" value="Genomic_DNA"/>
</dbReference>
<keyword evidence="6 11" id="KW-1133">Transmembrane helix</keyword>
<proteinExistence type="predicted"/>
<dbReference type="OrthoDB" id="167398at2759"/>
<dbReference type="GO" id="GO:0046872">
    <property type="term" value="F:metal ion binding"/>
    <property type="evidence" value="ECO:0007669"/>
    <property type="project" value="UniProtKB-KW"/>
</dbReference>
<keyword evidence="9" id="KW-0406">Ion transport</keyword>
<dbReference type="Pfam" id="PF08030">
    <property type="entry name" value="NAD_binding_6"/>
    <property type="match status" value="1"/>
</dbReference>
<keyword evidence="3 11" id="KW-0812">Transmembrane</keyword>
<dbReference type="GO" id="GO:0006811">
    <property type="term" value="P:monoatomic ion transport"/>
    <property type="evidence" value="ECO:0007669"/>
    <property type="project" value="UniProtKB-KW"/>
</dbReference>
<dbReference type="InterPro" id="IPR050369">
    <property type="entry name" value="RBOH/FRE"/>
</dbReference>
<dbReference type="GO" id="GO:0043020">
    <property type="term" value="C:NADPH oxidase complex"/>
    <property type="evidence" value="ECO:0007669"/>
    <property type="project" value="TreeGrafter"/>
</dbReference>
<keyword evidence="10 11" id="KW-0472">Membrane</keyword>
<feature type="transmembrane region" description="Helical" evidence="11">
    <location>
        <begin position="201"/>
        <end position="222"/>
    </location>
</feature>
<dbReference type="InterPro" id="IPR000778">
    <property type="entry name" value="Cyt_b245_heavy_chain"/>
</dbReference>
<dbReference type="FunFam" id="3.40.50.80:FF:000004">
    <property type="entry name" value="NADPH oxidase isoform 2"/>
    <property type="match status" value="1"/>
</dbReference>
<evidence type="ECO:0000256" key="3">
    <source>
        <dbReference type="ARBA" id="ARBA00022692"/>
    </source>
</evidence>
<gene>
    <name evidence="13" type="ORF">IWQ60_000175</name>
</gene>
<evidence type="ECO:0000256" key="2">
    <source>
        <dbReference type="ARBA" id="ARBA00022617"/>
    </source>
</evidence>
<name>A0A9W8DXU5_9FUNG</name>
<dbReference type="CDD" id="cd06186">
    <property type="entry name" value="NOX_Duox_like_FAD_NADP"/>
    <property type="match status" value="1"/>
</dbReference>
<evidence type="ECO:0000256" key="1">
    <source>
        <dbReference type="ARBA" id="ARBA00004141"/>
    </source>
</evidence>
<dbReference type="InterPro" id="IPR013112">
    <property type="entry name" value="FAD-bd_8"/>
</dbReference>
<keyword evidence="8" id="KW-0408">Iron</keyword>
<keyword evidence="7" id="KW-0560">Oxidoreductase</keyword>
<keyword evidence="5" id="KW-0249">Electron transport</keyword>
<dbReference type="Pfam" id="PF08022">
    <property type="entry name" value="FAD_binding_8"/>
    <property type="match status" value="1"/>
</dbReference>
<dbReference type="InterPro" id="IPR013130">
    <property type="entry name" value="Fe3_Rdtase_TM_dom"/>
</dbReference>
<feature type="domain" description="FAD-binding FR-type" evidence="12">
    <location>
        <begin position="375"/>
        <end position="521"/>
    </location>
</feature>
<dbReference type="Proteomes" id="UP001150569">
    <property type="component" value="Unassembled WGS sequence"/>
</dbReference>
<dbReference type="SFLD" id="SFLDG01169">
    <property type="entry name" value="NADPH_oxidase_subgroup_(NOX)"/>
    <property type="match status" value="1"/>
</dbReference>
<evidence type="ECO:0000256" key="5">
    <source>
        <dbReference type="ARBA" id="ARBA00022982"/>
    </source>
</evidence>
<dbReference type="InterPro" id="IPR039261">
    <property type="entry name" value="FNR_nucleotide-bd"/>
</dbReference>
<dbReference type="Gene3D" id="2.40.30.10">
    <property type="entry name" value="Translation factors"/>
    <property type="match status" value="1"/>
</dbReference>
<keyword evidence="4" id="KW-0479">Metal-binding</keyword>
<comment type="caution">
    <text evidence="13">The sequence shown here is derived from an EMBL/GenBank/DDBJ whole genome shotgun (WGS) entry which is preliminary data.</text>
</comment>
<keyword evidence="2" id="KW-0349">Heme</keyword>
<comment type="subcellular location">
    <subcellularLocation>
        <location evidence="1">Membrane</location>
        <topology evidence="1">Multi-pass membrane protein</topology>
    </subcellularLocation>
</comment>
<dbReference type="SFLD" id="SFLDS00052">
    <property type="entry name" value="Ferric_Reductase_Domain"/>
    <property type="match status" value="1"/>
</dbReference>
<organism evidence="13 14">
    <name type="scientific">Tieghemiomyces parasiticus</name>
    <dbReference type="NCBI Taxonomy" id="78921"/>
    <lineage>
        <taxon>Eukaryota</taxon>
        <taxon>Fungi</taxon>
        <taxon>Fungi incertae sedis</taxon>
        <taxon>Zoopagomycota</taxon>
        <taxon>Kickxellomycotina</taxon>
        <taxon>Dimargaritomycetes</taxon>
        <taxon>Dimargaritales</taxon>
        <taxon>Dimargaritaceae</taxon>
        <taxon>Tieghemiomyces</taxon>
    </lineage>
</organism>
<feature type="transmembrane region" description="Helical" evidence="11">
    <location>
        <begin position="316"/>
        <end position="334"/>
    </location>
</feature>
<evidence type="ECO:0000256" key="11">
    <source>
        <dbReference type="SAM" id="Phobius"/>
    </source>
</evidence>
<dbReference type="GO" id="GO:0006952">
    <property type="term" value="P:defense response"/>
    <property type="evidence" value="ECO:0007669"/>
    <property type="project" value="TreeGrafter"/>
</dbReference>
<dbReference type="SUPFAM" id="SSF63380">
    <property type="entry name" value="Riboflavin synthase domain-like"/>
    <property type="match status" value="1"/>
</dbReference>
<keyword evidence="9" id="KW-0813">Transport</keyword>
<dbReference type="Gene3D" id="3.40.50.80">
    <property type="entry name" value="Nucleotide-binding domain of ferredoxin-NADP reductase (FNR) module"/>
    <property type="match status" value="1"/>
</dbReference>
<dbReference type="PANTHER" id="PTHR11972:SF153">
    <property type="entry name" value="SUPEROXIDE-GENERATING NADPH OXIDASE HEAVY CHAIN SUBUNIT A"/>
    <property type="match status" value="1"/>
</dbReference>
<dbReference type="GO" id="GO:0042554">
    <property type="term" value="P:superoxide anion generation"/>
    <property type="evidence" value="ECO:0007669"/>
    <property type="project" value="TreeGrafter"/>
</dbReference>
<evidence type="ECO:0000256" key="9">
    <source>
        <dbReference type="ARBA" id="ARBA00023065"/>
    </source>
</evidence>
<dbReference type="PROSITE" id="PS51384">
    <property type="entry name" value="FAD_FR"/>
    <property type="match status" value="1"/>
</dbReference>
<dbReference type="AlphaFoldDB" id="A0A9W8DXU5"/>
<evidence type="ECO:0000256" key="10">
    <source>
        <dbReference type="ARBA" id="ARBA00023136"/>
    </source>
</evidence>
<dbReference type="Pfam" id="PF01794">
    <property type="entry name" value="Ferric_reduct"/>
    <property type="match status" value="1"/>
</dbReference>
<dbReference type="SFLD" id="SFLDG01168">
    <property type="entry name" value="Ferric_reductase_subgroup_(FRE"/>
    <property type="match status" value="1"/>
</dbReference>
<reference evidence="13" key="1">
    <citation type="submission" date="2022-07" db="EMBL/GenBank/DDBJ databases">
        <title>Phylogenomic reconstructions and comparative analyses of Kickxellomycotina fungi.</title>
        <authorList>
            <person name="Reynolds N.K."/>
            <person name="Stajich J.E."/>
            <person name="Barry K."/>
            <person name="Grigoriev I.V."/>
            <person name="Crous P."/>
            <person name="Smith M.E."/>
        </authorList>
    </citation>
    <scope>NUCLEOTIDE SEQUENCE</scope>
    <source>
        <strain evidence="13">RSA 861</strain>
    </source>
</reference>
<feature type="transmembrane region" description="Helical" evidence="11">
    <location>
        <begin position="242"/>
        <end position="260"/>
    </location>
</feature>
<dbReference type="PANTHER" id="PTHR11972">
    <property type="entry name" value="NADPH OXIDASE"/>
    <property type="match status" value="1"/>
</dbReference>
<accession>A0A9W8DXU5</accession>
<dbReference type="PRINTS" id="PR00466">
    <property type="entry name" value="GP91PHOX"/>
</dbReference>
<dbReference type="GO" id="GO:0016175">
    <property type="term" value="F:superoxide-generating NAD(P)H oxidase activity"/>
    <property type="evidence" value="ECO:0007669"/>
    <property type="project" value="TreeGrafter"/>
</dbReference>
<evidence type="ECO:0000313" key="14">
    <source>
        <dbReference type="Proteomes" id="UP001150569"/>
    </source>
</evidence>
<evidence type="ECO:0000256" key="6">
    <source>
        <dbReference type="ARBA" id="ARBA00022989"/>
    </source>
</evidence>
<evidence type="ECO:0000256" key="4">
    <source>
        <dbReference type="ARBA" id="ARBA00022723"/>
    </source>
</evidence>
<evidence type="ECO:0000256" key="7">
    <source>
        <dbReference type="ARBA" id="ARBA00023002"/>
    </source>
</evidence>
<dbReference type="InterPro" id="IPR013121">
    <property type="entry name" value="Fe_red_NAD-bd_6"/>
</dbReference>
<dbReference type="InterPro" id="IPR017938">
    <property type="entry name" value="Riboflavin_synthase-like_b-brl"/>
</dbReference>
<evidence type="ECO:0000313" key="13">
    <source>
        <dbReference type="EMBL" id="KAJ1930565.1"/>
    </source>
</evidence>
<evidence type="ECO:0000256" key="8">
    <source>
        <dbReference type="ARBA" id="ARBA00023004"/>
    </source>
</evidence>
<protein>
    <recommendedName>
        <fullName evidence="12">FAD-binding FR-type domain-containing protein</fullName>
    </recommendedName>
</protein>
<sequence length="697" mass="77734">MDANNYHIASRNYLGPVEVPELGGPLVRPDTAAAPTGESNVHRMASRNYLSPVELPRFVSPSASLAQPEAVFVPYGEHGVASTASSLPGRQTSHDSETTIIDLPSTGHLPYTAGGPRPYLQGKDVGSESTAPTVVVPVQKSARRGTHALIPEITLERTFFYTLWFLIQLTIFLSVGIYYLTTNDYKTARETMGPTLALSRAGAYCIIIDASFILLLVSRNFLSYLRSTFVSRYITIDKNIHAHKVVGWTIVFMTFLHVFGHTFNLTHVAAASAGAVTGGWLFFLSPVGITGNLMVVLLAIMVTCAMARIRRPHFELFYYTHHLFIPFYILLIAHGSFCVIEADNAPVCRGHPDFWKFFLIPAIIYLVERITREVRGRRPTQISRVVQHPSRVVQIQIKKESLKAKTGQYIYINCPEISRHQWHPFTLTSAPEDDFISIHMRMAGDWTREFAERLGCSSGKAKGAEPEKRFNPLRSRTLRRPGGRGGAPAAATSEFNPGEVVKTFGLPRIMVDGPFGAPTEHVFDYEVAVLVGAGIGVTPFASVLKSLWYRTTQPGKLAHLRKVYFIWICRDIQAFEWFQDLLVALEEENLGDFLEVRAYLTGRLSEDQIRNLAIHSTEEGPDALTGRKTPTYFGRPNFDQIFADIAAQQLRKKVGVFFCGPKPVATTLKRVCRTYSSAQDTNGSNTGTVFEFHKEHF</sequence>
<dbReference type="InterPro" id="IPR017927">
    <property type="entry name" value="FAD-bd_FR_type"/>
</dbReference>
<dbReference type="SUPFAM" id="SSF52343">
    <property type="entry name" value="Ferredoxin reductase-like, C-terminal NADP-linked domain"/>
    <property type="match status" value="1"/>
</dbReference>